<evidence type="ECO:0000313" key="2">
    <source>
        <dbReference type="Proteomes" id="UP000003781"/>
    </source>
</evidence>
<proteinExistence type="predicted"/>
<dbReference type="InterPro" id="IPR019070">
    <property type="entry name" value="Restrct_endonuc_II_SinI"/>
</dbReference>
<dbReference type="Pfam" id="PF09570">
    <property type="entry name" value="RE_SinI"/>
    <property type="match status" value="1"/>
</dbReference>
<dbReference type="GO" id="GO:0009036">
    <property type="term" value="F:type II site-specific deoxyribonuclease activity"/>
    <property type="evidence" value="ECO:0007669"/>
    <property type="project" value="InterPro"/>
</dbReference>
<reference evidence="1 2" key="1">
    <citation type="submission" date="2007-03" db="EMBL/GenBank/DDBJ databases">
        <authorList>
            <person name="Stal L."/>
            <person name="Ferriera S."/>
            <person name="Johnson J."/>
            <person name="Kravitz S."/>
            <person name="Beeson K."/>
            <person name="Sutton G."/>
            <person name="Rogers Y.-H."/>
            <person name="Friedman R."/>
            <person name="Frazier M."/>
            <person name="Venter J.C."/>
        </authorList>
    </citation>
    <scope>NUCLEOTIDE SEQUENCE [LARGE SCALE GENOMIC DNA]</scope>
    <source>
        <strain evidence="1 2">CCY0110</strain>
    </source>
</reference>
<comment type="caution">
    <text evidence="1">The sequence shown here is derived from an EMBL/GenBank/DDBJ whole genome shotgun (WGS) entry which is preliminary data.</text>
</comment>
<evidence type="ECO:0000313" key="1">
    <source>
        <dbReference type="EMBL" id="EAZ90596.1"/>
    </source>
</evidence>
<name>A3IS80_9CHRO</name>
<keyword evidence="2" id="KW-1185">Reference proteome</keyword>
<dbReference type="AlphaFoldDB" id="A3IS80"/>
<dbReference type="GO" id="GO:0009307">
    <property type="term" value="P:DNA restriction-modification system"/>
    <property type="evidence" value="ECO:0007669"/>
    <property type="project" value="InterPro"/>
</dbReference>
<dbReference type="OrthoDB" id="5337216at2"/>
<dbReference type="eggNOG" id="ENOG502Z856">
    <property type="taxonomic scope" value="Bacteria"/>
</dbReference>
<dbReference type="REBASE" id="23821">
    <property type="entry name" value="CspCCYORF7981P"/>
</dbReference>
<organism evidence="1 2">
    <name type="scientific">Crocosphaera chwakensis CCY0110</name>
    <dbReference type="NCBI Taxonomy" id="391612"/>
    <lineage>
        <taxon>Bacteria</taxon>
        <taxon>Bacillati</taxon>
        <taxon>Cyanobacteriota</taxon>
        <taxon>Cyanophyceae</taxon>
        <taxon>Oscillatoriophycideae</taxon>
        <taxon>Chroococcales</taxon>
        <taxon>Aphanothecaceae</taxon>
        <taxon>Crocosphaera</taxon>
        <taxon>Crocosphaera chwakensis</taxon>
    </lineage>
</organism>
<dbReference type="EMBL" id="AAXW01000022">
    <property type="protein sequence ID" value="EAZ90596.1"/>
    <property type="molecule type" value="Genomic_DNA"/>
</dbReference>
<dbReference type="Proteomes" id="UP000003781">
    <property type="component" value="Unassembled WGS sequence"/>
</dbReference>
<sequence length="233" mass="26869">MEFNQAMAQTIAENTATTEDERSLIVSFTEVCCFLSDNPTFLSWRGKKKPSVLNDEGLNILAQKYFDGYRKSDFPAIPQTIPDEIVSVVMQVAYGYSEEQCNQIKLQHQHSMCAENCVGALLERYLDSVLRSNGWHWCCGNFVKAIDFIRRNDDGTWLPLQIKNRDNSENSSSSAIRNGTPIQKWFRSFSKTGKTNWDNLPPSMQGYSLNEQGFINFVRQYLDEEKRYRNSQK</sequence>
<protein>
    <submittedName>
        <fullName evidence="1">Type II site-specific deoxyribonuclease</fullName>
    </submittedName>
</protein>
<accession>A3IS80</accession>
<dbReference type="GO" id="GO:0003677">
    <property type="term" value="F:DNA binding"/>
    <property type="evidence" value="ECO:0007669"/>
    <property type="project" value="InterPro"/>
</dbReference>
<gene>
    <name evidence="1" type="ORF">CY0110_07976</name>
</gene>
<dbReference type="RefSeq" id="WP_008276237.1">
    <property type="nucleotide sequence ID" value="NZ_AAXW01000022.1"/>
</dbReference>